<gene>
    <name evidence="3" type="primary">LOC113465621</name>
</gene>
<dbReference type="SUPFAM" id="SSF52980">
    <property type="entry name" value="Restriction endonuclease-like"/>
    <property type="match status" value="1"/>
</dbReference>
<evidence type="ECO:0000259" key="1">
    <source>
        <dbReference type="Pfam" id="PF09588"/>
    </source>
</evidence>
<evidence type="ECO:0000313" key="2">
    <source>
        <dbReference type="Proteomes" id="UP000079169"/>
    </source>
</evidence>
<dbReference type="AlphaFoldDB" id="A0A3Q0IIU6"/>
<dbReference type="Pfam" id="PF09588">
    <property type="entry name" value="YqaJ"/>
    <property type="match status" value="1"/>
</dbReference>
<proteinExistence type="predicted"/>
<dbReference type="Gene3D" id="3.90.320.10">
    <property type="match status" value="1"/>
</dbReference>
<dbReference type="CDD" id="cd22343">
    <property type="entry name" value="PDDEXK_lambda_exonuclease-like"/>
    <property type="match status" value="1"/>
</dbReference>
<name>A0A3Q0IIU6_DIACI</name>
<dbReference type="InterPro" id="IPR051703">
    <property type="entry name" value="NF-kappa-B_Signaling_Reg"/>
</dbReference>
<dbReference type="STRING" id="121845.A0A3Q0IIU6"/>
<dbReference type="PANTHER" id="PTHR46609:SF8">
    <property type="entry name" value="YQAJ VIRAL RECOMBINASE DOMAIN-CONTAINING PROTEIN"/>
    <property type="match status" value="1"/>
</dbReference>
<dbReference type="InterPro" id="IPR011335">
    <property type="entry name" value="Restrct_endonuc-II-like"/>
</dbReference>
<dbReference type="PaxDb" id="121845-A0A3Q0IIU6"/>
<dbReference type="GO" id="GO:0006281">
    <property type="term" value="P:DNA repair"/>
    <property type="evidence" value="ECO:0007669"/>
    <property type="project" value="UniProtKB-ARBA"/>
</dbReference>
<organism evidence="2 3">
    <name type="scientific">Diaphorina citri</name>
    <name type="common">Asian citrus psyllid</name>
    <dbReference type="NCBI Taxonomy" id="121845"/>
    <lineage>
        <taxon>Eukaryota</taxon>
        <taxon>Metazoa</taxon>
        <taxon>Ecdysozoa</taxon>
        <taxon>Arthropoda</taxon>
        <taxon>Hexapoda</taxon>
        <taxon>Insecta</taxon>
        <taxon>Pterygota</taxon>
        <taxon>Neoptera</taxon>
        <taxon>Paraneoptera</taxon>
        <taxon>Hemiptera</taxon>
        <taxon>Sternorrhyncha</taxon>
        <taxon>Psylloidea</taxon>
        <taxon>Psyllidae</taxon>
        <taxon>Diaphorininae</taxon>
        <taxon>Diaphorina</taxon>
    </lineage>
</organism>
<dbReference type="GeneID" id="113465621"/>
<dbReference type="InterPro" id="IPR019080">
    <property type="entry name" value="YqaJ_viral_recombinase"/>
</dbReference>
<reference evidence="3" key="1">
    <citation type="submission" date="2025-08" db="UniProtKB">
        <authorList>
            <consortium name="RefSeq"/>
        </authorList>
    </citation>
    <scope>IDENTIFICATION</scope>
</reference>
<dbReference type="RefSeq" id="XP_026676087.1">
    <property type="nucleotide sequence ID" value="XM_026820286.1"/>
</dbReference>
<keyword evidence="2" id="KW-1185">Reference proteome</keyword>
<feature type="domain" description="YqaJ viral recombinase" evidence="1">
    <location>
        <begin position="41"/>
        <end position="191"/>
    </location>
</feature>
<dbReference type="Proteomes" id="UP000079169">
    <property type="component" value="Unplaced"/>
</dbReference>
<dbReference type="KEGG" id="dci:113465621"/>
<dbReference type="PANTHER" id="PTHR46609">
    <property type="entry name" value="EXONUCLEASE, PHAGE-TYPE/RECB, C-TERMINAL DOMAIN-CONTAINING PROTEIN"/>
    <property type="match status" value="1"/>
</dbReference>
<evidence type="ECO:0000313" key="3">
    <source>
        <dbReference type="RefSeq" id="XP_026676087.1"/>
    </source>
</evidence>
<dbReference type="InterPro" id="IPR011604">
    <property type="entry name" value="PDDEXK-like_dom_sf"/>
</dbReference>
<protein>
    <submittedName>
        <fullName evidence="3">Uncharacterized protein LOC113465621</fullName>
    </submittedName>
</protein>
<accession>A0A3Q0IIU6</accession>
<sequence>MQDILQRCSTKEAILDALALSNEDILSIAEKTKGQRDNPLWFQMKFGRLTASNFGSVISAMNKNSLKFPKSLFSKLLGGGMSLDNVKSIQYGITHEADAIIAFEKKKNLKVVSTGLWLEPSGLLGASPDGLVGDDAIIEVKCPYKHRNSTLEEVLADKSYCLIQDDEGEYDIDDNHPYYHQIQGQLHLANRSLCYFLVWAPKFSIIMVIPKDDEWGVNLIRLRQFHMDHLLPKLMG</sequence>